<organism evidence="5 6">
    <name type="scientific">Rhodobium gokarnense</name>
    <dbReference type="NCBI Taxonomy" id="364296"/>
    <lineage>
        <taxon>Bacteria</taxon>
        <taxon>Pseudomonadati</taxon>
        <taxon>Pseudomonadota</taxon>
        <taxon>Alphaproteobacteria</taxon>
        <taxon>Hyphomicrobiales</taxon>
        <taxon>Rhodobiaceae</taxon>
        <taxon>Rhodobium</taxon>
    </lineage>
</organism>
<feature type="chain" id="PRO_5047411744" evidence="3">
    <location>
        <begin position="34"/>
        <end position="516"/>
    </location>
</feature>
<dbReference type="PANTHER" id="PTHR30290">
    <property type="entry name" value="PERIPLASMIC BINDING COMPONENT OF ABC TRANSPORTER"/>
    <property type="match status" value="1"/>
</dbReference>
<evidence type="ECO:0000256" key="1">
    <source>
        <dbReference type="ARBA" id="ARBA00004418"/>
    </source>
</evidence>
<evidence type="ECO:0000313" key="6">
    <source>
        <dbReference type="Proteomes" id="UP001209755"/>
    </source>
</evidence>
<keyword evidence="3" id="KW-0732">Signal</keyword>
<gene>
    <name evidence="5" type="ORF">M2319_000191</name>
</gene>
<sequence length="516" mass="56295">MFPNHDFQLSRRRFGAILVAGMLGAGLVSPAFAADPVVLTTRIGSDIGNLDPARIFQIENQTVATQIYNGLVKYDEATNEIVPDLAKSWEVSEDGTTYTFHLNDGVTFHKGYGPMTSDDVKFSFERVLDPETGSNYKGQFAAIDTIETPDPMTVVITLKAPNSGFLHKVAAFNQGWIVSRKALADIGKDQYLTNPIGTGPFVFEKWTPGREVRLVANKDYFEGAPKVDELLFRLIKDETAAAVALENGEIDIFFGLQEPAVISRLQASDKVTVLDRDANHTINLVLNTTNKPLDDLKVRQAIIHALNRKGLIEGFFKGTKSEAASVLTPSFQEFTDDVATYAYDPEKAKALLEEAGATGAEIELVAPAFNPYDKVVVALAADLEAVGFKPKITVLERGAYLQARNKGEVDTVITGVVGAPDPDSPILSMLSRSAFPPGLNTAHYEGIEDLIQAAGTATSTEERKKVYAEMQKKVAEDLPVVPLFTDHLFIAHTNKVKGFTQNSLFTMSAYPVSIEE</sequence>
<dbReference type="Gene3D" id="3.90.76.10">
    <property type="entry name" value="Dipeptide-binding Protein, Domain 1"/>
    <property type="match status" value="1"/>
</dbReference>
<evidence type="ECO:0000259" key="4">
    <source>
        <dbReference type="Pfam" id="PF00496"/>
    </source>
</evidence>
<accession>A0ABT3H661</accession>
<evidence type="ECO:0000256" key="3">
    <source>
        <dbReference type="SAM" id="SignalP"/>
    </source>
</evidence>
<dbReference type="RefSeq" id="WP_264599556.1">
    <property type="nucleotide sequence ID" value="NZ_JAOQNS010000001.1"/>
</dbReference>
<dbReference type="Gene3D" id="3.40.190.10">
    <property type="entry name" value="Periplasmic binding protein-like II"/>
    <property type="match status" value="1"/>
</dbReference>
<comment type="caution">
    <text evidence="5">The sequence shown here is derived from an EMBL/GenBank/DDBJ whole genome shotgun (WGS) entry which is preliminary data.</text>
</comment>
<protein>
    <submittedName>
        <fullName evidence="5">Peptide/nickel transport system substrate-binding protein</fullName>
    </submittedName>
</protein>
<dbReference type="CDD" id="cd00995">
    <property type="entry name" value="PBP2_NikA_DppA_OppA_like"/>
    <property type="match status" value="1"/>
</dbReference>
<reference evidence="6" key="1">
    <citation type="submission" date="2023-07" db="EMBL/GenBank/DDBJ databases">
        <title>Genome sequencing of Purple Non-Sulfur Bacteria from various extreme environments.</title>
        <authorList>
            <person name="Mayer M."/>
        </authorList>
    </citation>
    <scope>NUCLEOTIDE SEQUENCE [LARGE SCALE GENOMIC DNA]</scope>
    <source>
        <strain evidence="6">DSM 17935</strain>
    </source>
</reference>
<dbReference type="InterPro" id="IPR030678">
    <property type="entry name" value="Peptide/Ni-bd"/>
</dbReference>
<comment type="similarity">
    <text evidence="2">Belongs to the bacterial solute-binding protein 5 family.</text>
</comment>
<evidence type="ECO:0000256" key="2">
    <source>
        <dbReference type="ARBA" id="ARBA00005695"/>
    </source>
</evidence>
<comment type="subcellular location">
    <subcellularLocation>
        <location evidence="1">Periplasm</location>
    </subcellularLocation>
</comment>
<dbReference type="InterPro" id="IPR000914">
    <property type="entry name" value="SBP_5_dom"/>
</dbReference>
<dbReference type="SUPFAM" id="SSF53850">
    <property type="entry name" value="Periplasmic binding protein-like II"/>
    <property type="match status" value="1"/>
</dbReference>
<dbReference type="EMBL" id="JAOQNS010000001">
    <property type="protein sequence ID" value="MCW2305875.1"/>
    <property type="molecule type" value="Genomic_DNA"/>
</dbReference>
<dbReference type="PIRSF" id="PIRSF002741">
    <property type="entry name" value="MppA"/>
    <property type="match status" value="1"/>
</dbReference>
<dbReference type="Proteomes" id="UP001209755">
    <property type="component" value="Unassembled WGS sequence"/>
</dbReference>
<dbReference type="Pfam" id="PF00496">
    <property type="entry name" value="SBP_bac_5"/>
    <property type="match status" value="1"/>
</dbReference>
<dbReference type="InterPro" id="IPR039424">
    <property type="entry name" value="SBP_5"/>
</dbReference>
<keyword evidence="6" id="KW-1185">Reference proteome</keyword>
<dbReference type="Gene3D" id="3.10.105.10">
    <property type="entry name" value="Dipeptide-binding Protein, Domain 3"/>
    <property type="match status" value="1"/>
</dbReference>
<name>A0ABT3H661_9HYPH</name>
<evidence type="ECO:0000313" key="5">
    <source>
        <dbReference type="EMBL" id="MCW2305875.1"/>
    </source>
</evidence>
<feature type="domain" description="Solute-binding protein family 5" evidence="4">
    <location>
        <begin position="80"/>
        <end position="432"/>
    </location>
</feature>
<feature type="signal peptide" evidence="3">
    <location>
        <begin position="1"/>
        <end position="33"/>
    </location>
</feature>
<proteinExistence type="inferred from homology"/>